<protein>
    <submittedName>
        <fullName evidence="2">Uncharacterized protein</fullName>
    </submittedName>
</protein>
<evidence type="ECO:0000256" key="1">
    <source>
        <dbReference type="SAM" id="Phobius"/>
    </source>
</evidence>
<dbReference type="Proteomes" id="UP000291084">
    <property type="component" value="Chromosome 8"/>
</dbReference>
<organism evidence="2 3">
    <name type="scientific">Vigna angularis var. angularis</name>
    <dbReference type="NCBI Taxonomy" id="157739"/>
    <lineage>
        <taxon>Eukaryota</taxon>
        <taxon>Viridiplantae</taxon>
        <taxon>Streptophyta</taxon>
        <taxon>Embryophyta</taxon>
        <taxon>Tracheophyta</taxon>
        <taxon>Spermatophyta</taxon>
        <taxon>Magnoliopsida</taxon>
        <taxon>eudicotyledons</taxon>
        <taxon>Gunneridae</taxon>
        <taxon>Pentapetalae</taxon>
        <taxon>rosids</taxon>
        <taxon>fabids</taxon>
        <taxon>Fabales</taxon>
        <taxon>Fabaceae</taxon>
        <taxon>Papilionoideae</taxon>
        <taxon>50 kb inversion clade</taxon>
        <taxon>NPAAA clade</taxon>
        <taxon>indigoferoid/millettioid clade</taxon>
        <taxon>Phaseoleae</taxon>
        <taxon>Vigna</taxon>
    </lineage>
</organism>
<keyword evidence="1" id="KW-1133">Transmembrane helix</keyword>
<reference evidence="2 3" key="1">
    <citation type="journal article" date="2015" name="Sci. Rep.">
        <title>The power of single molecule real-time sequencing technology in the de novo assembly of a eukaryotic genome.</title>
        <authorList>
            <person name="Sakai H."/>
            <person name="Naito K."/>
            <person name="Ogiso-Tanaka E."/>
            <person name="Takahashi Y."/>
            <person name="Iseki K."/>
            <person name="Muto C."/>
            <person name="Satou K."/>
            <person name="Teruya K."/>
            <person name="Shiroma A."/>
            <person name="Shimoji M."/>
            <person name="Hirano T."/>
            <person name="Itoh T."/>
            <person name="Kaga A."/>
            <person name="Tomooka N."/>
        </authorList>
    </citation>
    <scope>NUCLEOTIDE SEQUENCE [LARGE SCALE GENOMIC DNA]</scope>
    <source>
        <strain evidence="3">cv. Shumari</strain>
    </source>
</reference>
<keyword evidence="1" id="KW-0812">Transmembrane</keyword>
<feature type="non-terminal residue" evidence="2">
    <location>
        <position position="1"/>
    </location>
</feature>
<dbReference type="AlphaFoldDB" id="A0A0S3SM45"/>
<sequence length="102" mass="12545">ILDLRFRFWFLFSFLLPSIIAFGFLYSKSWWVWLTSLLDCWVQRSCSDGLIWMEFSRSVWIVVRWSAWFPATLSVFGEKRYTNTMSQEKERKLLDIFLTWYF</sequence>
<keyword evidence="1" id="KW-0472">Membrane</keyword>
<proteinExistence type="predicted"/>
<evidence type="ECO:0000313" key="2">
    <source>
        <dbReference type="EMBL" id="BAT93898.1"/>
    </source>
</evidence>
<evidence type="ECO:0000313" key="3">
    <source>
        <dbReference type="Proteomes" id="UP000291084"/>
    </source>
</evidence>
<accession>A0A0S3SM45</accession>
<gene>
    <name evidence="2" type="primary">Vigan.08G044800</name>
    <name evidence="2" type="ORF">VIGAN_08044800</name>
</gene>
<feature type="transmembrane region" description="Helical" evidence="1">
    <location>
        <begin position="6"/>
        <end position="26"/>
    </location>
</feature>
<keyword evidence="3" id="KW-1185">Reference proteome</keyword>
<dbReference type="EMBL" id="AP015041">
    <property type="protein sequence ID" value="BAT93898.1"/>
    <property type="molecule type" value="Genomic_DNA"/>
</dbReference>
<name>A0A0S3SM45_PHAAN</name>